<dbReference type="Gene3D" id="1.10.10.10">
    <property type="entry name" value="Winged helix-like DNA-binding domain superfamily/Winged helix DNA-binding domain"/>
    <property type="match status" value="1"/>
</dbReference>
<comment type="caution">
    <text evidence="2">The sequence shown here is derived from an EMBL/GenBank/DDBJ whole genome shotgun (WGS) entry which is preliminary data.</text>
</comment>
<evidence type="ECO:0000313" key="2">
    <source>
        <dbReference type="EMBL" id="REF35110.1"/>
    </source>
</evidence>
<dbReference type="InterPro" id="IPR052509">
    <property type="entry name" value="Metal_resp_DNA-bind_regulator"/>
</dbReference>
<keyword evidence="2" id="KW-0238">DNA-binding</keyword>
<feature type="domain" description="Transcription regulator PadR N-terminal" evidence="1">
    <location>
        <begin position="14"/>
        <end position="86"/>
    </location>
</feature>
<dbReference type="InterPro" id="IPR036388">
    <property type="entry name" value="WH-like_DNA-bd_sf"/>
</dbReference>
<gene>
    <name evidence="2" type="ORF">DFJ64_0481</name>
</gene>
<keyword evidence="3" id="KW-1185">Reference proteome</keyword>
<dbReference type="Pfam" id="PF03551">
    <property type="entry name" value="PadR"/>
    <property type="match status" value="1"/>
</dbReference>
<dbReference type="SUPFAM" id="SSF46785">
    <property type="entry name" value="Winged helix' DNA-binding domain"/>
    <property type="match status" value="1"/>
</dbReference>
<sequence length="107" mass="11544">MKIDLVRGHLDALLLAALEDGPLHGYAIIESLQVRSGGALDAPTGSVYPALRRLERAGYISGEWNVVGGRRRRTYALTPAGRLALARERDAWGHFTKVIGEALGSHA</sequence>
<evidence type="ECO:0000259" key="1">
    <source>
        <dbReference type="Pfam" id="PF03551"/>
    </source>
</evidence>
<dbReference type="PANTHER" id="PTHR33169:SF14">
    <property type="entry name" value="TRANSCRIPTIONAL REGULATOR RV3488"/>
    <property type="match status" value="1"/>
</dbReference>
<dbReference type="EMBL" id="QTUC01000001">
    <property type="protein sequence ID" value="REF35110.1"/>
    <property type="molecule type" value="Genomic_DNA"/>
</dbReference>
<dbReference type="PANTHER" id="PTHR33169">
    <property type="entry name" value="PADR-FAMILY TRANSCRIPTIONAL REGULATOR"/>
    <property type="match status" value="1"/>
</dbReference>
<dbReference type="AlphaFoldDB" id="A0A3D9V4I9"/>
<organism evidence="2 3">
    <name type="scientific">Thermasporomyces composti</name>
    <dbReference type="NCBI Taxonomy" id="696763"/>
    <lineage>
        <taxon>Bacteria</taxon>
        <taxon>Bacillati</taxon>
        <taxon>Actinomycetota</taxon>
        <taxon>Actinomycetes</taxon>
        <taxon>Propionibacteriales</taxon>
        <taxon>Nocardioidaceae</taxon>
        <taxon>Thermasporomyces</taxon>
    </lineage>
</organism>
<dbReference type="InterPro" id="IPR005149">
    <property type="entry name" value="Tscrpt_reg_PadR_N"/>
</dbReference>
<dbReference type="OrthoDB" id="122286at2"/>
<proteinExistence type="predicted"/>
<dbReference type="InterPro" id="IPR036390">
    <property type="entry name" value="WH_DNA-bd_sf"/>
</dbReference>
<reference evidence="2 3" key="1">
    <citation type="submission" date="2018-08" db="EMBL/GenBank/DDBJ databases">
        <title>Sequencing the genomes of 1000 actinobacteria strains.</title>
        <authorList>
            <person name="Klenk H.-P."/>
        </authorList>
    </citation>
    <scope>NUCLEOTIDE SEQUENCE [LARGE SCALE GENOMIC DNA]</scope>
    <source>
        <strain evidence="2 3">DSM 22891</strain>
    </source>
</reference>
<evidence type="ECO:0000313" key="3">
    <source>
        <dbReference type="Proteomes" id="UP000256485"/>
    </source>
</evidence>
<dbReference type="GO" id="GO:0003677">
    <property type="term" value="F:DNA binding"/>
    <property type="evidence" value="ECO:0007669"/>
    <property type="project" value="UniProtKB-KW"/>
</dbReference>
<name>A0A3D9V4I9_THECX</name>
<accession>A0A3D9V4I9</accession>
<dbReference type="Proteomes" id="UP000256485">
    <property type="component" value="Unassembled WGS sequence"/>
</dbReference>
<dbReference type="RefSeq" id="WP_115848949.1">
    <property type="nucleotide sequence ID" value="NZ_QTUC01000001.1"/>
</dbReference>
<protein>
    <submittedName>
        <fullName evidence="2">DNA-binding PadR family transcriptional regulator</fullName>
    </submittedName>
</protein>